<dbReference type="Proteomes" id="UP000322530">
    <property type="component" value="Unassembled WGS sequence"/>
</dbReference>
<dbReference type="GO" id="GO:0051607">
    <property type="term" value="P:defense response to virus"/>
    <property type="evidence" value="ECO:0007669"/>
    <property type="project" value="UniProtKB-KW"/>
</dbReference>
<dbReference type="Gene3D" id="3.30.70.2220">
    <property type="entry name" value="CRISPR-Cas system, Cmr2 subunit, D1 domain, cysteine cluster"/>
    <property type="match status" value="1"/>
</dbReference>
<accession>A0A5A5TJC1</accession>
<dbReference type="Pfam" id="PF12469">
    <property type="entry name" value="Cmr2_N"/>
    <property type="match status" value="1"/>
</dbReference>
<reference evidence="4 5" key="1">
    <citation type="submission" date="2019-01" db="EMBL/GenBank/DDBJ databases">
        <title>Draft genome sequence of Dictyobacter sp. Uno17.</title>
        <authorList>
            <person name="Wang C.M."/>
            <person name="Zheng Y."/>
            <person name="Sakai Y."/>
            <person name="Abe K."/>
            <person name="Yokota A."/>
            <person name="Yabe S."/>
        </authorList>
    </citation>
    <scope>NUCLEOTIDE SEQUENCE [LARGE SCALE GENOMIC DNA]</scope>
    <source>
        <strain evidence="4 5">Uno17</strain>
    </source>
</reference>
<evidence type="ECO:0000313" key="4">
    <source>
        <dbReference type="EMBL" id="GCF11710.1"/>
    </source>
</evidence>
<evidence type="ECO:0000259" key="3">
    <source>
        <dbReference type="PROSITE" id="PS50887"/>
    </source>
</evidence>
<dbReference type="NCBIfam" id="TIGR02577">
    <property type="entry name" value="cas_TM1794_Cmr2"/>
    <property type="match status" value="1"/>
</dbReference>
<organism evidence="4 5">
    <name type="scientific">Dictyobacter arantiisoli</name>
    <dbReference type="NCBI Taxonomy" id="2014874"/>
    <lineage>
        <taxon>Bacteria</taxon>
        <taxon>Bacillati</taxon>
        <taxon>Chloroflexota</taxon>
        <taxon>Ktedonobacteria</taxon>
        <taxon>Ktedonobacterales</taxon>
        <taxon>Dictyobacteraceae</taxon>
        <taxon>Dictyobacter</taxon>
    </lineage>
</organism>
<dbReference type="InterPro" id="IPR000160">
    <property type="entry name" value="GGDEF_dom"/>
</dbReference>
<gene>
    <name evidence="4" type="ORF">KDI_52740</name>
</gene>
<dbReference type="InterPro" id="IPR043128">
    <property type="entry name" value="Rev_trsase/Diguanyl_cyclase"/>
</dbReference>
<dbReference type="AlphaFoldDB" id="A0A5A5TJC1"/>
<dbReference type="EMBL" id="BIXY01000136">
    <property type="protein sequence ID" value="GCF11710.1"/>
    <property type="molecule type" value="Genomic_DNA"/>
</dbReference>
<dbReference type="PROSITE" id="PS50887">
    <property type="entry name" value="GGDEF"/>
    <property type="match status" value="1"/>
</dbReference>
<dbReference type="Gene3D" id="3.30.70.270">
    <property type="match status" value="1"/>
</dbReference>
<dbReference type="InterPro" id="IPR024615">
    <property type="entry name" value="CRISPR-assoc_Cmr2_N"/>
</dbReference>
<comment type="caution">
    <text evidence="4">The sequence shown here is derived from an EMBL/GenBank/DDBJ whole genome shotgun (WGS) entry which is preliminary data.</text>
</comment>
<keyword evidence="1" id="KW-0547">Nucleotide-binding</keyword>
<keyword evidence="5" id="KW-1185">Reference proteome</keyword>
<keyword evidence="2" id="KW-0051">Antiviral defense</keyword>
<dbReference type="RefSeq" id="WP_149404522.1">
    <property type="nucleotide sequence ID" value="NZ_BIXY01000136.1"/>
</dbReference>
<dbReference type="Pfam" id="PF22335">
    <property type="entry name" value="Cas10-Cmr2_palm2"/>
    <property type="match status" value="1"/>
</dbReference>
<proteinExistence type="predicted"/>
<evidence type="ECO:0000256" key="2">
    <source>
        <dbReference type="ARBA" id="ARBA00023118"/>
    </source>
</evidence>
<dbReference type="InterPro" id="IPR038242">
    <property type="entry name" value="Cmr2_N"/>
</dbReference>
<dbReference type="InterPro" id="IPR054767">
    <property type="entry name" value="Cas10-Cmr2_palm2"/>
</dbReference>
<name>A0A5A5TJC1_9CHLR</name>
<dbReference type="InterPro" id="IPR013407">
    <property type="entry name" value="CRISPR-assoc_prot_Cmr2"/>
</dbReference>
<dbReference type="GO" id="GO:0000166">
    <property type="term" value="F:nucleotide binding"/>
    <property type="evidence" value="ECO:0007669"/>
    <property type="project" value="UniProtKB-KW"/>
</dbReference>
<feature type="domain" description="GGDEF" evidence="3">
    <location>
        <begin position="366"/>
        <end position="519"/>
    </location>
</feature>
<dbReference type="OrthoDB" id="9758700at2"/>
<evidence type="ECO:0000256" key="1">
    <source>
        <dbReference type="ARBA" id="ARBA00022741"/>
    </source>
</evidence>
<protein>
    <submittedName>
        <fullName evidence="4">Type III-B CRISPR-associated protein Cas10/Cmr2</fullName>
    </submittedName>
</protein>
<sequence length="666" mass="74942">MSRYMLLFSLGPVQVFIAQTRKTRDLWISSLLLSKLMEAAMTNIPGQFVFPAQRTVGATPDIPNKYVALFPTLADAELAARQSQSQIAACWSYLCDAVYEDVVKPHGDNETKRIWQRQTAFETMFEIYWIVRERKPEQVYHEWLKDANTLFAARKRLRNFQSQDEPGIKSSISGQREILHTSASDQKSIKAFWLELAQNHSSMDINLDGTERLDSIDIIKRFVMKVSKTSTIPALSTPGAFAQPFPSTSSIATASFVESLLAGKIEASILQRWRIATPKPLSSKGEDATRDIPFLKHAADKNGELGWLLRRDGDLYFSEVFSPRRLKKDYQVNDLTTAEQLGHHGRGALRALLAAATAASLQSPTPYYAVIQMDGDRMGILLNGVTSQQEHESLSKALSEFAREIAGDLVEKNYPGRLVYAGGDDVLAFVPLSRDVAEAGQPLHVLELADHLQDRYHQKVVHALSEPRDERRVAGITASTGIVIAHHYTSLSYVLRAARLAESSAKHQYGRNALVVTIVRRSGEQTRVGCQWRYPELRAEGQPIALFSHFWRWFKEDRLSPTCVHLLLSESSTLVGLEQRAQQSEIARVLQRQFAEEVTPEVKKMLGQIADDLVRLAVAMDEANNGSEDDKRSWTVELHADQRRYGLVEVLGWLLVVAFLTRKEQE</sequence>
<evidence type="ECO:0000313" key="5">
    <source>
        <dbReference type="Proteomes" id="UP000322530"/>
    </source>
</evidence>